<evidence type="ECO:0000256" key="2">
    <source>
        <dbReference type="SAM" id="SignalP"/>
    </source>
</evidence>
<feature type="signal peptide" evidence="2">
    <location>
        <begin position="1"/>
        <end position="32"/>
    </location>
</feature>
<evidence type="ECO:0008006" key="5">
    <source>
        <dbReference type="Google" id="ProtNLM"/>
    </source>
</evidence>
<evidence type="ECO:0000256" key="1">
    <source>
        <dbReference type="SAM" id="MobiDB-lite"/>
    </source>
</evidence>
<feature type="region of interest" description="Disordered" evidence="1">
    <location>
        <begin position="140"/>
        <end position="220"/>
    </location>
</feature>
<dbReference type="EMBL" id="LABY01000098">
    <property type="protein sequence ID" value="KMO36532.1"/>
    <property type="molecule type" value="Genomic_DNA"/>
</dbReference>
<dbReference type="RefSeq" id="WP_048445044.1">
    <property type="nucleotide sequence ID" value="NZ_LABY01000098.1"/>
</dbReference>
<feature type="compositionally biased region" description="Basic and acidic residues" evidence="1">
    <location>
        <begin position="153"/>
        <end position="170"/>
    </location>
</feature>
<protein>
    <recommendedName>
        <fullName evidence="5">Glycosyl hydrolase family 5</fullName>
    </recommendedName>
</protein>
<gene>
    <name evidence="3" type="ORF">VQ02_15225</name>
</gene>
<dbReference type="Proteomes" id="UP000035955">
    <property type="component" value="Unassembled WGS sequence"/>
</dbReference>
<keyword evidence="4" id="KW-1185">Reference proteome</keyword>
<comment type="caution">
    <text evidence="3">The sequence shown here is derived from an EMBL/GenBank/DDBJ whole genome shotgun (WGS) entry which is preliminary data.</text>
</comment>
<feature type="chain" id="PRO_5005282058" description="Glycosyl hydrolase family 5" evidence="2">
    <location>
        <begin position="33"/>
        <end position="220"/>
    </location>
</feature>
<name>A0A0J6SSL2_9HYPH</name>
<dbReference type="InterPro" id="IPR019225">
    <property type="entry name" value="DUF2155"/>
</dbReference>
<dbReference type="Pfam" id="PF09923">
    <property type="entry name" value="DUF2155"/>
    <property type="match status" value="1"/>
</dbReference>
<reference evidence="3 4" key="1">
    <citation type="submission" date="2015-03" db="EMBL/GenBank/DDBJ databases">
        <title>Genome sequencing of Methylobacterium variabile DSM 16961.</title>
        <authorList>
            <person name="Chaudhry V."/>
            <person name="Patil P.B."/>
        </authorList>
    </citation>
    <scope>NUCLEOTIDE SEQUENCE [LARGE SCALE GENOMIC DNA]</scope>
    <source>
        <strain evidence="3 4">DSM 16961</strain>
    </source>
</reference>
<evidence type="ECO:0000313" key="4">
    <source>
        <dbReference type="Proteomes" id="UP000035955"/>
    </source>
</evidence>
<proteinExistence type="predicted"/>
<keyword evidence="2" id="KW-0732">Signal</keyword>
<dbReference type="AlphaFoldDB" id="A0A0J6SSL2"/>
<dbReference type="OrthoDB" id="9810376at2"/>
<accession>A0A0J6SSL2</accession>
<sequence>MSRMTARRAAGAFLLLGGAVLGGALAPAPARADKIRNPTAVFSGLDKITGRIVSFEVAVDETVQFGALQLTPRVCYTRPPTESAKTTGFLEVDEVTLENKYRRIFTGWMFASSPGLHAIEHPIYDVWLVDCKGGTDIVAEPKEQEDAPVAAAKPERKRREQARGGEEAPRARQVNRQGQVDVEPLRGTPVQPRQSPSRRFFPTNDGPMPLGGDPMNPNPR</sequence>
<evidence type="ECO:0000313" key="3">
    <source>
        <dbReference type="EMBL" id="KMO36532.1"/>
    </source>
</evidence>
<dbReference type="PATRIC" id="fig|298794.3.peg.7962"/>
<organism evidence="3 4">
    <name type="scientific">Methylobacterium variabile</name>
    <dbReference type="NCBI Taxonomy" id="298794"/>
    <lineage>
        <taxon>Bacteria</taxon>
        <taxon>Pseudomonadati</taxon>
        <taxon>Pseudomonadota</taxon>
        <taxon>Alphaproteobacteria</taxon>
        <taxon>Hyphomicrobiales</taxon>
        <taxon>Methylobacteriaceae</taxon>
        <taxon>Methylobacterium</taxon>
    </lineage>
</organism>